<dbReference type="OrthoDB" id="282550at2"/>
<reference evidence="2 3" key="1">
    <citation type="submission" date="2019-02" db="EMBL/GenBank/DDBJ databases">
        <title>Deep-cultivation of Planctomycetes and their phenomic and genomic characterization uncovers novel biology.</title>
        <authorList>
            <person name="Wiegand S."/>
            <person name="Jogler M."/>
            <person name="Boedeker C."/>
            <person name="Pinto D."/>
            <person name="Vollmers J."/>
            <person name="Rivas-Marin E."/>
            <person name="Kohn T."/>
            <person name="Peeters S.H."/>
            <person name="Heuer A."/>
            <person name="Rast P."/>
            <person name="Oberbeckmann S."/>
            <person name="Bunk B."/>
            <person name="Jeske O."/>
            <person name="Meyerdierks A."/>
            <person name="Storesund J.E."/>
            <person name="Kallscheuer N."/>
            <person name="Luecker S."/>
            <person name="Lage O.M."/>
            <person name="Pohl T."/>
            <person name="Merkel B.J."/>
            <person name="Hornburger P."/>
            <person name="Mueller R.-W."/>
            <person name="Bruemmer F."/>
            <person name="Labrenz M."/>
            <person name="Spormann A.M."/>
            <person name="Op den Camp H."/>
            <person name="Overmann J."/>
            <person name="Amann R."/>
            <person name="Jetten M.S.M."/>
            <person name="Mascher T."/>
            <person name="Medema M.H."/>
            <person name="Devos D.P."/>
            <person name="Kaster A.-K."/>
            <person name="Ovreas L."/>
            <person name="Rohde M."/>
            <person name="Galperin M.Y."/>
            <person name="Jogler C."/>
        </authorList>
    </citation>
    <scope>NUCLEOTIDE SEQUENCE [LARGE SCALE GENOMIC DNA]</scope>
    <source>
        <strain evidence="2 3">Pan241w</strain>
    </source>
</reference>
<dbReference type="Proteomes" id="UP000317171">
    <property type="component" value="Chromosome"/>
</dbReference>
<keyword evidence="1" id="KW-0812">Transmembrane</keyword>
<feature type="transmembrane region" description="Helical" evidence="1">
    <location>
        <begin position="155"/>
        <end position="177"/>
    </location>
</feature>
<dbReference type="KEGG" id="gaz:Pan241w_15730"/>
<dbReference type="AlphaFoldDB" id="A0A517RCA1"/>
<keyword evidence="1" id="KW-0472">Membrane</keyword>
<gene>
    <name evidence="2" type="ORF">Pan241w_15730</name>
</gene>
<organism evidence="2 3">
    <name type="scientific">Gimesia alba</name>
    <dbReference type="NCBI Taxonomy" id="2527973"/>
    <lineage>
        <taxon>Bacteria</taxon>
        <taxon>Pseudomonadati</taxon>
        <taxon>Planctomycetota</taxon>
        <taxon>Planctomycetia</taxon>
        <taxon>Planctomycetales</taxon>
        <taxon>Planctomycetaceae</taxon>
        <taxon>Gimesia</taxon>
    </lineage>
</organism>
<feature type="transmembrane region" description="Helical" evidence="1">
    <location>
        <begin position="6"/>
        <end position="27"/>
    </location>
</feature>
<keyword evidence="1" id="KW-1133">Transmembrane helix</keyword>
<name>A0A517RCA1_9PLAN</name>
<protein>
    <submittedName>
        <fullName evidence="2">Uncharacterized protein</fullName>
    </submittedName>
</protein>
<evidence type="ECO:0000313" key="3">
    <source>
        <dbReference type="Proteomes" id="UP000317171"/>
    </source>
</evidence>
<sequence>MLTSLIIPIALSAVALFFASFLSWMIFQLHRDDWKKLESEDEFLEAVKQQNVPLGSYMFPGCNSPEEMKSEEYQQKWNDGPCGVMTVFPKVNMGKKLGLTFLYFLVISFALAYLSTLAIKPGAEFIVVFRFLATAGLLTFLSAAVQHAIWFHNRIIGHVIESILYAVIVGLIFGLMWPAA</sequence>
<feature type="transmembrane region" description="Helical" evidence="1">
    <location>
        <begin position="125"/>
        <end position="143"/>
    </location>
</feature>
<accession>A0A517RCA1</accession>
<dbReference type="EMBL" id="CP036269">
    <property type="protein sequence ID" value="QDT41510.1"/>
    <property type="molecule type" value="Genomic_DNA"/>
</dbReference>
<keyword evidence="3" id="KW-1185">Reference proteome</keyword>
<evidence type="ECO:0000313" key="2">
    <source>
        <dbReference type="EMBL" id="QDT41510.1"/>
    </source>
</evidence>
<evidence type="ECO:0000256" key="1">
    <source>
        <dbReference type="SAM" id="Phobius"/>
    </source>
</evidence>
<feature type="transmembrane region" description="Helical" evidence="1">
    <location>
        <begin position="97"/>
        <end position="119"/>
    </location>
</feature>
<proteinExistence type="predicted"/>
<dbReference type="RefSeq" id="WP_145213198.1">
    <property type="nucleotide sequence ID" value="NZ_CP036269.1"/>
</dbReference>